<protein>
    <submittedName>
        <fullName evidence="1">Uncharacterized protein</fullName>
    </submittedName>
</protein>
<dbReference type="AlphaFoldDB" id="A0A2H5QBV0"/>
<name>A0A2H5QBV0_CITUN</name>
<proteinExistence type="predicted"/>
<keyword evidence="2" id="KW-1185">Reference proteome</keyword>
<comment type="caution">
    <text evidence="1">The sequence shown here is derived from an EMBL/GenBank/DDBJ whole genome shotgun (WGS) entry which is preliminary data.</text>
</comment>
<evidence type="ECO:0000313" key="2">
    <source>
        <dbReference type="Proteomes" id="UP000236630"/>
    </source>
</evidence>
<accession>A0A2H5QBV0</accession>
<dbReference type="Proteomes" id="UP000236630">
    <property type="component" value="Unassembled WGS sequence"/>
</dbReference>
<organism evidence="1 2">
    <name type="scientific">Citrus unshiu</name>
    <name type="common">Satsuma mandarin</name>
    <name type="synonym">Citrus nobilis var. unshiu</name>
    <dbReference type="NCBI Taxonomy" id="55188"/>
    <lineage>
        <taxon>Eukaryota</taxon>
        <taxon>Viridiplantae</taxon>
        <taxon>Streptophyta</taxon>
        <taxon>Embryophyta</taxon>
        <taxon>Tracheophyta</taxon>
        <taxon>Spermatophyta</taxon>
        <taxon>Magnoliopsida</taxon>
        <taxon>eudicotyledons</taxon>
        <taxon>Gunneridae</taxon>
        <taxon>Pentapetalae</taxon>
        <taxon>rosids</taxon>
        <taxon>malvids</taxon>
        <taxon>Sapindales</taxon>
        <taxon>Rutaceae</taxon>
        <taxon>Aurantioideae</taxon>
        <taxon>Citrus</taxon>
    </lineage>
</organism>
<gene>
    <name evidence="1" type="ORF">CUMW_214820</name>
</gene>
<evidence type="ECO:0000313" key="1">
    <source>
        <dbReference type="EMBL" id="GAY62053.1"/>
    </source>
</evidence>
<dbReference type="EMBL" id="BDQV01000292">
    <property type="protein sequence ID" value="GAY62053.1"/>
    <property type="molecule type" value="Genomic_DNA"/>
</dbReference>
<feature type="non-terminal residue" evidence="1">
    <location>
        <position position="1"/>
    </location>
</feature>
<sequence>FIFHQVERRDALLISEEIFRIHHSFHLHKPVEIVLEILLSPNACFLNACVAQFVVCSNVKIPYKSVYMLPALCGNGISDSEISLIFPP</sequence>
<reference evidence="1 2" key="1">
    <citation type="journal article" date="2017" name="Front. Genet.">
        <title>Draft sequencing of the heterozygous diploid genome of Satsuma (Citrus unshiu Marc.) using a hybrid assembly approach.</title>
        <authorList>
            <person name="Shimizu T."/>
            <person name="Tanizawa Y."/>
            <person name="Mochizuki T."/>
            <person name="Nagasaki H."/>
            <person name="Yoshioka T."/>
            <person name="Toyoda A."/>
            <person name="Fujiyama A."/>
            <person name="Kaminuma E."/>
            <person name="Nakamura Y."/>
        </authorList>
    </citation>
    <scope>NUCLEOTIDE SEQUENCE [LARGE SCALE GENOMIC DNA]</scope>
    <source>
        <strain evidence="2">cv. Miyagawa wase</strain>
    </source>
</reference>